<feature type="chain" id="PRO_5046303504" description="Right handed beta helix domain-containing protein" evidence="1">
    <location>
        <begin position="25"/>
        <end position="735"/>
    </location>
</feature>
<dbReference type="InterPro" id="IPR039448">
    <property type="entry name" value="Beta_helix"/>
</dbReference>
<reference evidence="5" key="1">
    <citation type="journal article" date="2019" name="Int. J. Syst. Evol. Microbiol.">
        <title>The Global Catalogue of Microorganisms (GCM) 10K type strain sequencing project: providing services to taxonomists for standard genome sequencing and annotation.</title>
        <authorList>
            <consortium name="The Broad Institute Genomics Platform"/>
            <consortium name="The Broad Institute Genome Sequencing Center for Infectious Disease"/>
            <person name="Wu L."/>
            <person name="Ma J."/>
        </authorList>
    </citation>
    <scope>NUCLEOTIDE SEQUENCE [LARGE SCALE GENOMIC DNA]</scope>
    <source>
        <strain evidence="5">CGMCC 1.12990</strain>
    </source>
</reference>
<dbReference type="SMART" id="SM00710">
    <property type="entry name" value="PbH1"/>
    <property type="match status" value="8"/>
</dbReference>
<proteinExistence type="predicted"/>
<dbReference type="SUPFAM" id="SSF51126">
    <property type="entry name" value="Pectin lyase-like"/>
    <property type="match status" value="1"/>
</dbReference>
<evidence type="ECO:0000313" key="4">
    <source>
        <dbReference type="EMBL" id="GGG57687.1"/>
    </source>
</evidence>
<sequence length="735" mass="77718">MRIKIVLYLLVIVSWAVGASTARATTYYISPAGDDAATGTTATAAWQTLTRVNAARFQPGDRILFQAGATFTGSLWLQSAGSAAAPIVVSSYGRGVATISSGHDFGFYAPDVAGIELRRLRFVGSGRLTNTNSGVIFTTALANVRLRHLVLDSLDVSGYLKAGIILGSSSPSSGYDDVRITNCQAHANGEAGVSSYSYYPQLSHNNWYVSNCRAYDNAGRQDVTTTHTGNGIVLAGIDGAVVERCEAYNNGWLNSNPGGGPVGIWGWLCNNLVIQDCESHHNRSGLAHDGGGFDLDGGCTNSVLQYNYSHDNDGAGYLLAQFDGAPPMHDLTIRYNISENDARRYGQGAIMLWSSGANGGIQRAAIHNNTVYVTPATDNSQAKAFYLSSAGVSGITVRNNIFQTTAGVRQVQVLSTANLQLQGNCYWGGPDTPLSIAWGASAFTSLSSWQGATGQEMIGTRAVGLNQAPNFISPGAGGTLNSTSSKRMQSSWDAYKLQAGSSVIGQGLNLISEFNLWPGLRDFFGSATPPQGVAGNIGAVEASNSTAPLPVGLASFTALRQREAVLLRWTTVWEAANAYFEVQISTDGAVFRRAGTVAGRGTTTALTNYRWLDETLPHPAATLYYRLKQVDLDGKETYSSVVKVAPGAAQPALVLQAWPNPFAEVVNLQIQSPAAGKASITCTDALGRAVLSRTLDVAQGAAVVALSEVSQLPPGVYCLRVQQGSYQTTATITRQ</sequence>
<dbReference type="InterPro" id="IPR011050">
    <property type="entry name" value="Pectin_lyase_fold/virulence"/>
</dbReference>
<dbReference type="Pfam" id="PF18962">
    <property type="entry name" value="Por_Secre_tail"/>
    <property type="match status" value="1"/>
</dbReference>
<evidence type="ECO:0000313" key="5">
    <source>
        <dbReference type="Proteomes" id="UP000601361"/>
    </source>
</evidence>
<evidence type="ECO:0000259" key="2">
    <source>
        <dbReference type="Pfam" id="PF13229"/>
    </source>
</evidence>
<dbReference type="Gene3D" id="2.160.20.10">
    <property type="entry name" value="Single-stranded right-handed beta-helix, Pectin lyase-like"/>
    <property type="match status" value="1"/>
</dbReference>
<accession>A0ABQ1X5Y3</accession>
<protein>
    <recommendedName>
        <fullName evidence="6">Right handed beta helix domain-containing protein</fullName>
    </recommendedName>
</protein>
<feature type="domain" description="Right handed beta helix" evidence="2">
    <location>
        <begin position="156"/>
        <end position="319"/>
    </location>
</feature>
<feature type="signal peptide" evidence="1">
    <location>
        <begin position="1"/>
        <end position="24"/>
    </location>
</feature>
<comment type="caution">
    <text evidence="4">The sequence shown here is derived from an EMBL/GenBank/DDBJ whole genome shotgun (WGS) entry which is preliminary data.</text>
</comment>
<organism evidence="4 5">
    <name type="scientific">Hymenobacter glacieicola</name>
    <dbReference type="NCBI Taxonomy" id="1562124"/>
    <lineage>
        <taxon>Bacteria</taxon>
        <taxon>Pseudomonadati</taxon>
        <taxon>Bacteroidota</taxon>
        <taxon>Cytophagia</taxon>
        <taxon>Cytophagales</taxon>
        <taxon>Hymenobacteraceae</taxon>
        <taxon>Hymenobacter</taxon>
    </lineage>
</organism>
<dbReference type="InterPro" id="IPR006626">
    <property type="entry name" value="PbH1"/>
</dbReference>
<keyword evidence="5" id="KW-1185">Reference proteome</keyword>
<dbReference type="Proteomes" id="UP000601361">
    <property type="component" value="Unassembled WGS sequence"/>
</dbReference>
<dbReference type="Pfam" id="PF13229">
    <property type="entry name" value="Beta_helix"/>
    <property type="match status" value="1"/>
</dbReference>
<evidence type="ECO:0000256" key="1">
    <source>
        <dbReference type="SAM" id="SignalP"/>
    </source>
</evidence>
<dbReference type="RefSeq" id="WP_188559379.1">
    <property type="nucleotide sequence ID" value="NZ_BMGS01000011.1"/>
</dbReference>
<evidence type="ECO:0008006" key="6">
    <source>
        <dbReference type="Google" id="ProtNLM"/>
    </source>
</evidence>
<name>A0ABQ1X5Y3_9BACT</name>
<dbReference type="InterPro" id="IPR026444">
    <property type="entry name" value="Secre_tail"/>
</dbReference>
<gene>
    <name evidence="4" type="ORF">GCM10011378_37220</name>
</gene>
<evidence type="ECO:0000259" key="3">
    <source>
        <dbReference type="Pfam" id="PF18962"/>
    </source>
</evidence>
<dbReference type="EMBL" id="BMGS01000011">
    <property type="protein sequence ID" value="GGG57687.1"/>
    <property type="molecule type" value="Genomic_DNA"/>
</dbReference>
<keyword evidence="1" id="KW-0732">Signal</keyword>
<dbReference type="NCBIfam" id="TIGR04183">
    <property type="entry name" value="Por_Secre_tail"/>
    <property type="match status" value="1"/>
</dbReference>
<feature type="domain" description="Secretion system C-terminal sorting" evidence="3">
    <location>
        <begin position="658"/>
        <end position="730"/>
    </location>
</feature>
<dbReference type="InterPro" id="IPR012334">
    <property type="entry name" value="Pectin_lyas_fold"/>
</dbReference>